<proteinExistence type="predicted"/>
<reference evidence="1" key="1">
    <citation type="submission" date="2018-11" db="EMBL/GenBank/DDBJ databases">
        <authorList>
            <consortium name="Pathogen Informatics"/>
        </authorList>
    </citation>
    <scope>NUCLEOTIDE SEQUENCE</scope>
</reference>
<comment type="caution">
    <text evidence="1">The sequence shown here is derived from an EMBL/GenBank/DDBJ whole genome shotgun (WGS) entry which is preliminary data.</text>
</comment>
<dbReference type="EMBL" id="CAAALY010061296">
    <property type="protein sequence ID" value="VEL23318.1"/>
    <property type="molecule type" value="Genomic_DNA"/>
</dbReference>
<dbReference type="AlphaFoldDB" id="A0A448WYF8"/>
<evidence type="ECO:0000313" key="1">
    <source>
        <dbReference type="EMBL" id="VEL23318.1"/>
    </source>
</evidence>
<protein>
    <submittedName>
        <fullName evidence="1">Uncharacterized protein</fullName>
    </submittedName>
</protein>
<keyword evidence="2" id="KW-1185">Reference proteome</keyword>
<gene>
    <name evidence="1" type="ORF">PXEA_LOCUS16758</name>
</gene>
<name>A0A448WYF8_9PLAT</name>
<dbReference type="OrthoDB" id="6287959at2759"/>
<sequence>MLSSASCSSSTNHFSSSAAAISGASGICACPLNAIFCNPTNPRLPPYPEPCRLRPEARLRPHSPASVVAATASSAVGQTMAALASLSGQGGPDKAAACSSLSELYHLQQQHPHYNSHHQLQQNHLYCQQQQHPLQLQKKWAQLQ</sequence>
<accession>A0A448WYF8</accession>
<evidence type="ECO:0000313" key="2">
    <source>
        <dbReference type="Proteomes" id="UP000784294"/>
    </source>
</evidence>
<dbReference type="Proteomes" id="UP000784294">
    <property type="component" value="Unassembled WGS sequence"/>
</dbReference>
<organism evidence="1 2">
    <name type="scientific">Protopolystoma xenopodis</name>
    <dbReference type="NCBI Taxonomy" id="117903"/>
    <lineage>
        <taxon>Eukaryota</taxon>
        <taxon>Metazoa</taxon>
        <taxon>Spiralia</taxon>
        <taxon>Lophotrochozoa</taxon>
        <taxon>Platyhelminthes</taxon>
        <taxon>Monogenea</taxon>
        <taxon>Polyopisthocotylea</taxon>
        <taxon>Polystomatidea</taxon>
        <taxon>Polystomatidae</taxon>
        <taxon>Protopolystoma</taxon>
    </lineage>
</organism>